<dbReference type="EMBL" id="VEPZ02001331">
    <property type="protein sequence ID" value="KAE8679081.1"/>
    <property type="molecule type" value="Genomic_DNA"/>
</dbReference>
<sequence length="316" mass="35215">MMPLIYLFLFTIFSIAKAKVPASETFQYVNEGEMGLYITDIGYGAFEIRILVPRVWEASRGNPVKENATLTFGSDSNLVLADVDGRIAWQTNTANKGVTGFKILPNGNMVLHDAKGNFIWQSFDYSTDTLLAGQSLRLGGATELVSLASALNNSDGAYSLGPLEYVKFDSTPENDDGTAYGLNYGGTLESEERIATARIRFFDSKWMETLGQCVACPTPNGLIGWNKDCNVKKLTSCNEKDFYYYKLEGVDHFLTRYTRGNAIKEEECGKKCSKDCKCLGYFYKQQSSRCWLAYDLKTLTRVANATHVAYTKAPKK</sequence>
<feature type="domain" description="Apple" evidence="6">
    <location>
        <begin position="237"/>
        <end position="314"/>
    </location>
</feature>
<accession>A0A6A2XRA8</accession>
<dbReference type="GO" id="GO:0009505">
    <property type="term" value="C:plant-type cell wall"/>
    <property type="evidence" value="ECO:0007669"/>
    <property type="project" value="TreeGrafter"/>
</dbReference>
<gene>
    <name evidence="7" type="ORF">F3Y22_tig00111402pilonHSYRG00787</name>
</gene>
<dbReference type="InterPro" id="IPR003609">
    <property type="entry name" value="Pan_app"/>
</dbReference>
<dbReference type="Pfam" id="PF01453">
    <property type="entry name" value="B_lectin"/>
    <property type="match status" value="1"/>
</dbReference>
<keyword evidence="1 4" id="KW-0732">Signal</keyword>
<protein>
    <submittedName>
        <fullName evidence="7">Epidermis-specific secreted glycoprotein EP1</fullName>
    </submittedName>
</protein>
<dbReference type="PROSITE" id="PS50948">
    <property type="entry name" value="PAN"/>
    <property type="match status" value="1"/>
</dbReference>
<dbReference type="PANTHER" id="PTHR32444">
    <property type="entry name" value="BULB-TYPE LECTIN DOMAIN-CONTAINING PROTEIN"/>
    <property type="match status" value="1"/>
</dbReference>
<dbReference type="InterPro" id="IPR001480">
    <property type="entry name" value="Bulb-type_lectin_dom"/>
</dbReference>
<name>A0A6A2XRA8_HIBSY</name>
<evidence type="ECO:0000256" key="1">
    <source>
        <dbReference type="ARBA" id="ARBA00022729"/>
    </source>
</evidence>
<keyword evidence="8" id="KW-1185">Reference proteome</keyword>
<dbReference type="PANTHER" id="PTHR32444:SF10">
    <property type="entry name" value="CURCULIN-LIKE (MANNOSE-BINDING) LECTIN FAMILY PROTEIN-RELATED"/>
    <property type="match status" value="1"/>
</dbReference>
<evidence type="ECO:0000256" key="3">
    <source>
        <dbReference type="ARBA" id="ARBA00023180"/>
    </source>
</evidence>
<evidence type="ECO:0000259" key="6">
    <source>
        <dbReference type="PROSITE" id="PS50948"/>
    </source>
</evidence>
<reference evidence="7" key="1">
    <citation type="submission" date="2019-09" db="EMBL/GenBank/DDBJ databases">
        <title>Draft genome information of white flower Hibiscus syriacus.</title>
        <authorList>
            <person name="Kim Y.-M."/>
        </authorList>
    </citation>
    <scope>NUCLEOTIDE SEQUENCE [LARGE SCALE GENOMIC DNA]</scope>
    <source>
        <strain evidence="7">YM2019G1</strain>
    </source>
</reference>
<evidence type="ECO:0000256" key="4">
    <source>
        <dbReference type="SAM" id="SignalP"/>
    </source>
</evidence>
<feature type="domain" description="Bulb-type lectin" evidence="5">
    <location>
        <begin position="4"/>
        <end position="124"/>
    </location>
</feature>
<feature type="chain" id="PRO_5025505148" evidence="4">
    <location>
        <begin position="19"/>
        <end position="316"/>
    </location>
</feature>
<proteinExistence type="predicted"/>
<evidence type="ECO:0000313" key="7">
    <source>
        <dbReference type="EMBL" id="KAE8679081.1"/>
    </source>
</evidence>
<dbReference type="AlphaFoldDB" id="A0A6A2XRA8"/>
<keyword evidence="2" id="KW-1015">Disulfide bond</keyword>
<dbReference type="InterPro" id="IPR036426">
    <property type="entry name" value="Bulb-type_lectin_dom_sf"/>
</dbReference>
<evidence type="ECO:0000259" key="5">
    <source>
        <dbReference type="PROSITE" id="PS50927"/>
    </source>
</evidence>
<dbReference type="PROSITE" id="PS50927">
    <property type="entry name" value="BULB_LECTIN"/>
    <property type="match status" value="1"/>
</dbReference>
<dbReference type="CDD" id="cd01098">
    <property type="entry name" value="PAN_AP_plant"/>
    <property type="match status" value="1"/>
</dbReference>
<comment type="caution">
    <text evidence="7">The sequence shown here is derived from an EMBL/GenBank/DDBJ whole genome shotgun (WGS) entry which is preliminary data.</text>
</comment>
<dbReference type="CDD" id="cd00028">
    <property type="entry name" value="B_lectin"/>
    <property type="match status" value="1"/>
</dbReference>
<evidence type="ECO:0000256" key="2">
    <source>
        <dbReference type="ARBA" id="ARBA00023157"/>
    </source>
</evidence>
<dbReference type="SUPFAM" id="SSF51110">
    <property type="entry name" value="alpha-D-mannose-specific plant lectins"/>
    <property type="match status" value="1"/>
</dbReference>
<dbReference type="SMART" id="SM00108">
    <property type="entry name" value="B_lectin"/>
    <property type="match status" value="1"/>
</dbReference>
<evidence type="ECO:0000313" key="8">
    <source>
        <dbReference type="Proteomes" id="UP000436088"/>
    </source>
</evidence>
<feature type="signal peptide" evidence="4">
    <location>
        <begin position="1"/>
        <end position="18"/>
    </location>
</feature>
<keyword evidence="3" id="KW-0325">Glycoprotein</keyword>
<organism evidence="7 8">
    <name type="scientific">Hibiscus syriacus</name>
    <name type="common">Rose of Sharon</name>
    <dbReference type="NCBI Taxonomy" id="106335"/>
    <lineage>
        <taxon>Eukaryota</taxon>
        <taxon>Viridiplantae</taxon>
        <taxon>Streptophyta</taxon>
        <taxon>Embryophyta</taxon>
        <taxon>Tracheophyta</taxon>
        <taxon>Spermatophyta</taxon>
        <taxon>Magnoliopsida</taxon>
        <taxon>eudicotyledons</taxon>
        <taxon>Gunneridae</taxon>
        <taxon>Pentapetalae</taxon>
        <taxon>rosids</taxon>
        <taxon>malvids</taxon>
        <taxon>Malvales</taxon>
        <taxon>Malvaceae</taxon>
        <taxon>Malvoideae</taxon>
        <taxon>Hibiscus</taxon>
    </lineage>
</organism>
<dbReference type="Gene3D" id="2.90.10.10">
    <property type="entry name" value="Bulb-type lectin domain"/>
    <property type="match status" value="1"/>
</dbReference>
<dbReference type="Proteomes" id="UP000436088">
    <property type="component" value="Unassembled WGS sequence"/>
</dbReference>